<evidence type="ECO:0000259" key="4">
    <source>
        <dbReference type="Pfam" id="PF22725"/>
    </source>
</evidence>
<dbReference type="PROSITE" id="PS51257">
    <property type="entry name" value="PROKAR_LIPOPROTEIN"/>
    <property type="match status" value="1"/>
</dbReference>
<dbReference type="PATRIC" id="fig|1288963.3.peg.2317"/>
<reference evidence="5 6" key="1">
    <citation type="submission" date="2013-02" db="EMBL/GenBank/DDBJ databases">
        <title>A novel strain isolated from Lonar lake, Maharashtra, India.</title>
        <authorList>
            <person name="Singh A."/>
        </authorList>
    </citation>
    <scope>NUCLEOTIDE SEQUENCE [LARGE SCALE GENOMIC DNA]</scope>
    <source>
        <strain evidence="5 6">AK24</strain>
    </source>
</reference>
<dbReference type="EMBL" id="AQHR01000061">
    <property type="protein sequence ID" value="EON77245.1"/>
    <property type="molecule type" value="Genomic_DNA"/>
</dbReference>
<evidence type="ECO:0000313" key="5">
    <source>
        <dbReference type="EMBL" id="EON77245.1"/>
    </source>
</evidence>
<gene>
    <name evidence="5" type="ORF">ADIS_2325</name>
</gene>
<feature type="domain" description="GFO/IDH/MocA-like oxidoreductase" evidence="4">
    <location>
        <begin position="184"/>
        <end position="303"/>
    </location>
</feature>
<keyword evidence="2" id="KW-0560">Oxidoreductase</keyword>
<dbReference type="Pfam" id="PF22725">
    <property type="entry name" value="GFO_IDH_MocA_C3"/>
    <property type="match status" value="1"/>
</dbReference>
<keyword evidence="6" id="KW-1185">Reference proteome</keyword>
<dbReference type="AlphaFoldDB" id="R7ZSY0"/>
<dbReference type="GO" id="GO:0016491">
    <property type="term" value="F:oxidoreductase activity"/>
    <property type="evidence" value="ECO:0007669"/>
    <property type="project" value="UniProtKB-KW"/>
</dbReference>
<dbReference type="InterPro" id="IPR055170">
    <property type="entry name" value="GFO_IDH_MocA-like_dom"/>
</dbReference>
<dbReference type="Proteomes" id="UP000013909">
    <property type="component" value="Unassembled WGS sequence"/>
</dbReference>
<comment type="caution">
    <text evidence="5">The sequence shown here is derived from an EMBL/GenBank/DDBJ whole genome shotgun (WGS) entry which is preliminary data.</text>
</comment>
<dbReference type="GO" id="GO:0000166">
    <property type="term" value="F:nucleotide binding"/>
    <property type="evidence" value="ECO:0007669"/>
    <property type="project" value="InterPro"/>
</dbReference>
<dbReference type="Pfam" id="PF01408">
    <property type="entry name" value="GFO_IDH_MocA"/>
    <property type="match status" value="1"/>
</dbReference>
<dbReference type="InterPro" id="IPR008354">
    <property type="entry name" value="Glc-Fru_OxRdtase_bac"/>
</dbReference>
<dbReference type="PANTHER" id="PTHR22604">
    <property type="entry name" value="OXIDOREDUCTASES"/>
    <property type="match status" value="1"/>
</dbReference>
<dbReference type="Gene3D" id="3.40.50.720">
    <property type="entry name" value="NAD(P)-binding Rossmann-like Domain"/>
    <property type="match status" value="1"/>
</dbReference>
<protein>
    <submittedName>
        <fullName evidence="5">Glucose-fructose oxidoreductase</fullName>
    </submittedName>
</protein>
<dbReference type="SUPFAM" id="SSF55347">
    <property type="entry name" value="Glyceraldehyde-3-phosphate dehydrogenase-like, C-terminal domain"/>
    <property type="match status" value="1"/>
</dbReference>
<evidence type="ECO:0000256" key="2">
    <source>
        <dbReference type="ARBA" id="ARBA00023002"/>
    </source>
</evidence>
<evidence type="ECO:0000313" key="6">
    <source>
        <dbReference type="Proteomes" id="UP000013909"/>
    </source>
</evidence>
<proteinExistence type="inferred from homology"/>
<dbReference type="OrthoDB" id="9795543at2"/>
<dbReference type="SUPFAM" id="SSF51735">
    <property type="entry name" value="NAD(P)-binding Rossmann-fold domains"/>
    <property type="match status" value="1"/>
</dbReference>
<comment type="similarity">
    <text evidence="1">Belongs to the Gfo/Idh/MocA family.</text>
</comment>
<sequence length="380" mass="41206">MKSTKRRDALKTLAVGSGLVLLTPGVLVSCSQKSEKTTAQGDAPPSKKSKVGVALVGLGYYSTDLLAPALQLTKDCYLAGIVTGTPSKADTWKEKYGIPDNNIYNYENFDSIKDNPDIDAIYIVLPPSMHEEYVIRAANAGKHVWCEKPMAVTAQECQNMVDACKKNGVQLTIGYRLHHEPNTQEYRKIINEGKLGNVKSLKCAAGYRENRTDHWKQKAEMGGGVIYDMGVYAIQGARCGTGMEPIAVVSAKTISTRPEIYKDGLADVVEATLEFPGGILAEIKTSFAENTNFLTVECEEGTLAMEPFSAYAGVKGSSPLGEINHPYEVPMQQAMQMDNDARSILDGTPPLVPGEEGLRDIRIVEAILACAKTGQRVPLV</sequence>
<dbReference type="STRING" id="1232681.ADIS_2325"/>
<accession>R7ZSY0</accession>
<dbReference type="RefSeq" id="WP_010854463.1">
    <property type="nucleotide sequence ID" value="NZ_AQHR01000061.1"/>
</dbReference>
<name>R7ZSY0_9BACT</name>
<dbReference type="InterPro" id="IPR000683">
    <property type="entry name" value="Gfo/Idh/MocA-like_OxRdtase_N"/>
</dbReference>
<dbReference type="PRINTS" id="PR01775">
    <property type="entry name" value="GLFROXRDTASE"/>
</dbReference>
<organism evidence="5 6">
    <name type="scientific">Lunatimonas lonarensis</name>
    <dbReference type="NCBI Taxonomy" id="1232681"/>
    <lineage>
        <taxon>Bacteria</taxon>
        <taxon>Pseudomonadati</taxon>
        <taxon>Bacteroidota</taxon>
        <taxon>Cytophagia</taxon>
        <taxon>Cytophagales</taxon>
        <taxon>Cyclobacteriaceae</taxon>
    </lineage>
</organism>
<dbReference type="InterPro" id="IPR036291">
    <property type="entry name" value="NAD(P)-bd_dom_sf"/>
</dbReference>
<dbReference type="InterPro" id="IPR050984">
    <property type="entry name" value="Gfo/Idh/MocA_domain"/>
</dbReference>
<dbReference type="PANTHER" id="PTHR22604:SF105">
    <property type="entry name" value="TRANS-1,2-DIHYDROBENZENE-1,2-DIOL DEHYDROGENASE"/>
    <property type="match status" value="1"/>
</dbReference>
<feature type="domain" description="Gfo/Idh/MocA-like oxidoreductase N-terminal" evidence="3">
    <location>
        <begin position="52"/>
        <end position="175"/>
    </location>
</feature>
<dbReference type="Gene3D" id="3.30.360.10">
    <property type="entry name" value="Dihydrodipicolinate Reductase, domain 2"/>
    <property type="match status" value="1"/>
</dbReference>
<evidence type="ECO:0000256" key="1">
    <source>
        <dbReference type="ARBA" id="ARBA00010928"/>
    </source>
</evidence>
<evidence type="ECO:0000259" key="3">
    <source>
        <dbReference type="Pfam" id="PF01408"/>
    </source>
</evidence>